<gene>
    <name evidence="5" type="ORF">OSB_05110</name>
</gene>
<dbReference type="STRING" id="1458307.OSB_05110"/>
<dbReference type="PATRIC" id="fig|1458307.3.peg.513"/>
<evidence type="ECO:0000313" key="6">
    <source>
        <dbReference type="Proteomes" id="UP000067444"/>
    </source>
</evidence>
<dbReference type="AlphaFoldDB" id="A0A0K0Y2B4"/>
<dbReference type="GO" id="GO:0004252">
    <property type="term" value="F:serine-type endopeptidase activity"/>
    <property type="evidence" value="ECO:0007669"/>
    <property type="project" value="InterPro"/>
</dbReference>
<sequence>MHDTDQAENPFNAVPFVPLILVLIIAGVELTLSAAGNGMIGDAQGVGWRSAVFGEIQFYPEIMTEVFERGRGSFDYYKRFVTYPFVHSNFTHALWACVLLLALGKFVGEIFSATAFLILFFVCSIFGAAVYGVLSWQNTQLIGAYPGVYGLIGAYTYLMWLTLGRMGDNQYKAFTLIGILLGLLLVYSMIFGSSPTWIAEVAGFLVGLFIAPLLAPGGWAAFLHRIRQRD</sequence>
<dbReference type="PANTHER" id="PTHR43066">
    <property type="entry name" value="RHOMBOID-RELATED PROTEIN"/>
    <property type="match status" value="1"/>
</dbReference>
<dbReference type="GO" id="GO:0016020">
    <property type="term" value="C:membrane"/>
    <property type="evidence" value="ECO:0007669"/>
    <property type="project" value="UniProtKB-SubCell"/>
</dbReference>
<dbReference type="EMBL" id="CP012160">
    <property type="protein sequence ID" value="AKS45074.1"/>
    <property type="molecule type" value="Genomic_DNA"/>
</dbReference>
<dbReference type="InterPro" id="IPR022764">
    <property type="entry name" value="Peptidase_S54_rhomboid_dom"/>
</dbReference>
<evidence type="ECO:0000256" key="1">
    <source>
        <dbReference type="ARBA" id="ARBA00004141"/>
    </source>
</evidence>
<organism evidence="5 6">
    <name type="scientific">Octadecabacter temperatus</name>
    <dbReference type="NCBI Taxonomy" id="1458307"/>
    <lineage>
        <taxon>Bacteria</taxon>
        <taxon>Pseudomonadati</taxon>
        <taxon>Pseudomonadota</taxon>
        <taxon>Alphaproteobacteria</taxon>
        <taxon>Rhodobacterales</taxon>
        <taxon>Roseobacteraceae</taxon>
        <taxon>Octadecabacter</taxon>
    </lineage>
</organism>
<evidence type="ECO:0000256" key="2">
    <source>
        <dbReference type="ARBA" id="ARBA00022692"/>
    </source>
</evidence>
<reference evidence="5 6" key="1">
    <citation type="journal article" date="2015" name="Genome Announc.">
        <title>Closed Genome Sequence of Octadecabacter temperatus SB1, the First Mesophilic Species of the Genus Octadecabacter.</title>
        <authorList>
            <person name="Voget S."/>
            <person name="Billerbeck S."/>
            <person name="Simon M."/>
            <person name="Daniel R."/>
        </authorList>
    </citation>
    <scope>NUCLEOTIDE SEQUENCE [LARGE SCALE GENOMIC DNA]</scope>
    <source>
        <strain evidence="5 6">SB1</strain>
    </source>
</reference>
<comment type="subcellular location">
    <subcellularLocation>
        <location evidence="1">Membrane</location>
        <topology evidence="1">Multi-pass membrane protein</topology>
    </subcellularLocation>
</comment>
<dbReference type="Gene3D" id="1.20.1540.10">
    <property type="entry name" value="Rhomboid-like"/>
    <property type="match status" value="1"/>
</dbReference>
<protein>
    <submittedName>
        <fullName evidence="5">Rhomboid family protein</fullName>
    </submittedName>
</protein>
<accession>A0A0K0Y2B4</accession>
<dbReference type="Proteomes" id="UP000067444">
    <property type="component" value="Chromosome"/>
</dbReference>
<evidence type="ECO:0000256" key="4">
    <source>
        <dbReference type="ARBA" id="ARBA00023136"/>
    </source>
</evidence>
<dbReference type="KEGG" id="otm:OSB_05110"/>
<dbReference type="SUPFAM" id="SSF144091">
    <property type="entry name" value="Rhomboid-like"/>
    <property type="match status" value="1"/>
</dbReference>
<evidence type="ECO:0000313" key="5">
    <source>
        <dbReference type="EMBL" id="AKS45074.1"/>
    </source>
</evidence>
<name>A0A0K0Y2B4_9RHOB</name>
<proteinExistence type="predicted"/>
<dbReference type="RefSeq" id="WP_234967337.1">
    <property type="nucleotide sequence ID" value="NZ_CP012160.1"/>
</dbReference>
<keyword evidence="2" id="KW-0812">Transmembrane</keyword>
<dbReference type="PANTHER" id="PTHR43066:SF11">
    <property type="entry name" value="PEPTIDASE S54 RHOMBOID DOMAIN-CONTAINING PROTEIN"/>
    <property type="match status" value="1"/>
</dbReference>
<keyword evidence="3" id="KW-1133">Transmembrane helix</keyword>
<evidence type="ECO:0000256" key="3">
    <source>
        <dbReference type="ARBA" id="ARBA00022989"/>
    </source>
</evidence>
<keyword evidence="6" id="KW-1185">Reference proteome</keyword>
<keyword evidence="4" id="KW-0472">Membrane</keyword>
<dbReference type="InterPro" id="IPR035952">
    <property type="entry name" value="Rhomboid-like_sf"/>
</dbReference>
<dbReference type="Pfam" id="PF01694">
    <property type="entry name" value="Rhomboid"/>
    <property type="match status" value="1"/>
</dbReference>